<dbReference type="FunFam" id="3.80.10.10:FF:000296">
    <property type="entry name" value="mRNA export factor MEX67"/>
    <property type="match status" value="1"/>
</dbReference>
<dbReference type="Gene3D" id="3.80.10.10">
    <property type="entry name" value="Ribonuclease Inhibitor"/>
    <property type="match status" value="1"/>
</dbReference>
<keyword evidence="8" id="KW-0539">Nucleus</keyword>
<dbReference type="PANTHER" id="PTHR10662:SF22">
    <property type="entry name" value="NUCLEAR RNA EXPORT FACTOR 1"/>
    <property type="match status" value="1"/>
</dbReference>
<feature type="domain" description="NTF2" evidence="12">
    <location>
        <begin position="449"/>
        <end position="623"/>
    </location>
</feature>
<evidence type="ECO:0000256" key="7">
    <source>
        <dbReference type="ARBA" id="ARBA00022816"/>
    </source>
</evidence>
<evidence type="ECO:0000313" key="14">
    <source>
        <dbReference type="EMBL" id="TVY88563.1"/>
    </source>
</evidence>
<dbReference type="InterPro" id="IPR032710">
    <property type="entry name" value="NTF2-like_dom_sf"/>
</dbReference>
<dbReference type="InterPro" id="IPR009060">
    <property type="entry name" value="UBA-like_sf"/>
</dbReference>
<dbReference type="SMART" id="SM00804">
    <property type="entry name" value="TAP_C"/>
    <property type="match status" value="1"/>
</dbReference>
<keyword evidence="15" id="KW-1185">Reference proteome</keyword>
<dbReference type="Pfam" id="PF03943">
    <property type="entry name" value="TAP_C"/>
    <property type="match status" value="1"/>
</dbReference>
<dbReference type="EMBL" id="QGML01001666">
    <property type="protein sequence ID" value="TVY88563.1"/>
    <property type="molecule type" value="Genomic_DNA"/>
</dbReference>
<feature type="compositionally biased region" description="Basic and acidic residues" evidence="11">
    <location>
        <begin position="245"/>
        <end position="257"/>
    </location>
</feature>
<proteinExistence type="inferred from homology"/>
<evidence type="ECO:0000256" key="3">
    <source>
        <dbReference type="ARBA" id="ARBA00022448"/>
    </source>
</evidence>
<dbReference type="SUPFAM" id="SSF52058">
    <property type="entry name" value="L domain-like"/>
    <property type="match status" value="1"/>
</dbReference>
<keyword evidence="6" id="KW-0677">Repeat</keyword>
<keyword evidence="5" id="KW-0433">Leucine-rich repeat</keyword>
<dbReference type="CDD" id="cd14342">
    <property type="entry name" value="UBA_TAP-C"/>
    <property type="match status" value="1"/>
</dbReference>
<dbReference type="PANTHER" id="PTHR10662">
    <property type="entry name" value="NUCLEAR RNA EXPORT FACTOR"/>
    <property type="match status" value="1"/>
</dbReference>
<sequence length="706" mass="76495">MLQRAPIAPRGPRNSSPSVRSRGGIQKRNKAGGPVRVDRDGDLVMDATAAGDKRRSGKGRLEGPASSRGAGRGRGGPSRGANFGAAKTPQAIVRGLETRQANILESRITTGSTTLQIDGLSSSRAASNPDGGVESLLAFLERKASGPDRNVKIKKVCLGTACFGCGITRFLQRRHLIKLVFMPFTNIESRNDHLALYRTSHKKGDSVFVTASSEDIAEIQKLDGFTFAGATLGIQARDSPSSASRPDKFGDKRKDEVSSNAMEIKERLKGVLAARYNGDLKLLNLSALAQDPGLREMGVFNGTTTTSKIFPALMVVCGGLFKTRQEKQDAIVSVTLADNDLADVSDVTALAQTFPDLQHLDLSRNRLAQMSNFDAWGAKFKHLSTLILTGNPIETQLATLKSDIMKKYPYLEILNGIQIRTPEEVAAALQTAKSPIPIAGPDFRDVGQVGENFIRQFVVLYDTDRSALLANFYDAQSVHSLSVNQNAPRGHKNSAPIAPWAPYIKQSRNLVKINNLPTQMTRLHRGSQAIEKLWSALPATRHPDIQTLGDKYLIECHALPGLADPTGQSVRGVDGLIITMHGEFEEQSESPGRALRSFSRTFVLGPGAPGGQPIRVVSDMLALRAWGPLAVPKIPLNPQANTTIITTEQQKQEAMAMQLVERTGMTPQYSALCLTETGWDLEKAFMAFTANKDKLPADAFITNAAR</sequence>
<dbReference type="FunFam" id="1.10.8.10:FF:000018">
    <property type="entry name" value="Nuclear RNA export factor 1"/>
    <property type="match status" value="1"/>
</dbReference>
<dbReference type="AlphaFoldDB" id="A0A559M6I6"/>
<dbReference type="PROSITE" id="PS51281">
    <property type="entry name" value="TAP_C"/>
    <property type="match status" value="1"/>
</dbReference>
<comment type="subcellular location">
    <subcellularLocation>
        <location evidence="1">Nucleus</location>
    </subcellularLocation>
</comment>
<evidence type="ECO:0000256" key="4">
    <source>
        <dbReference type="ARBA" id="ARBA00022490"/>
    </source>
</evidence>
<dbReference type="Proteomes" id="UP000315522">
    <property type="component" value="Unassembled WGS sequence"/>
</dbReference>
<dbReference type="InterPro" id="IPR005637">
    <property type="entry name" value="TAP_C_dom"/>
</dbReference>
<evidence type="ECO:0000256" key="5">
    <source>
        <dbReference type="ARBA" id="ARBA00022614"/>
    </source>
</evidence>
<evidence type="ECO:0000256" key="10">
    <source>
        <dbReference type="ARBA" id="ARBA00069694"/>
    </source>
</evidence>
<feature type="domain" description="TAP-C" evidence="13">
    <location>
        <begin position="650"/>
        <end position="703"/>
    </location>
</feature>
<evidence type="ECO:0000256" key="1">
    <source>
        <dbReference type="ARBA" id="ARBA00004123"/>
    </source>
</evidence>
<organism evidence="14 15">
    <name type="scientific">Lachnellula willkommii</name>
    <dbReference type="NCBI Taxonomy" id="215461"/>
    <lineage>
        <taxon>Eukaryota</taxon>
        <taxon>Fungi</taxon>
        <taxon>Dikarya</taxon>
        <taxon>Ascomycota</taxon>
        <taxon>Pezizomycotina</taxon>
        <taxon>Leotiomycetes</taxon>
        <taxon>Helotiales</taxon>
        <taxon>Lachnaceae</taxon>
        <taxon>Lachnellula</taxon>
    </lineage>
</organism>
<evidence type="ECO:0000256" key="8">
    <source>
        <dbReference type="ARBA" id="ARBA00023242"/>
    </source>
</evidence>
<evidence type="ECO:0000256" key="11">
    <source>
        <dbReference type="SAM" id="MobiDB-lite"/>
    </source>
</evidence>
<dbReference type="GO" id="GO:0042272">
    <property type="term" value="C:nuclear RNA export factor complex"/>
    <property type="evidence" value="ECO:0007669"/>
    <property type="project" value="UniProtKB-ARBA"/>
</dbReference>
<protein>
    <recommendedName>
        <fullName evidence="10">mRNA export factor MEX67</fullName>
    </recommendedName>
</protein>
<dbReference type="PROSITE" id="PS50177">
    <property type="entry name" value="NTF2_DOMAIN"/>
    <property type="match status" value="1"/>
</dbReference>
<feature type="region of interest" description="Disordered" evidence="11">
    <location>
        <begin position="236"/>
        <end position="257"/>
    </location>
</feature>
<evidence type="ECO:0000256" key="2">
    <source>
        <dbReference type="ARBA" id="ARBA00009285"/>
    </source>
</evidence>
<accession>A0A559M6I6</accession>
<name>A0A559M6I6_9HELO</name>
<dbReference type="PROSITE" id="PS51450">
    <property type="entry name" value="LRR"/>
    <property type="match status" value="1"/>
</dbReference>
<dbReference type="Gene3D" id="3.10.450.50">
    <property type="match status" value="1"/>
</dbReference>
<dbReference type="GO" id="GO:0016973">
    <property type="term" value="P:poly(A)+ mRNA export from nucleus"/>
    <property type="evidence" value="ECO:0007669"/>
    <property type="project" value="TreeGrafter"/>
</dbReference>
<evidence type="ECO:0000259" key="13">
    <source>
        <dbReference type="PROSITE" id="PS51281"/>
    </source>
</evidence>
<comment type="similarity">
    <text evidence="2">Belongs to the NXF family.</text>
</comment>
<dbReference type="InterPro" id="IPR030217">
    <property type="entry name" value="NXF_fam"/>
</dbReference>
<dbReference type="InterPro" id="IPR002075">
    <property type="entry name" value="NTF2_dom"/>
</dbReference>
<evidence type="ECO:0000256" key="9">
    <source>
        <dbReference type="ARBA" id="ARBA00055253"/>
    </source>
</evidence>
<dbReference type="GO" id="GO:0003723">
    <property type="term" value="F:RNA binding"/>
    <property type="evidence" value="ECO:0007669"/>
    <property type="project" value="TreeGrafter"/>
</dbReference>
<comment type="caution">
    <text evidence="14">The sequence shown here is derived from an EMBL/GenBank/DDBJ whole genome shotgun (WGS) entry which is preliminary data.</text>
</comment>
<dbReference type="SUPFAM" id="SSF46934">
    <property type="entry name" value="UBA-like"/>
    <property type="match status" value="1"/>
</dbReference>
<dbReference type="Pfam" id="PF22602">
    <property type="entry name" value="NXF_NTF2"/>
    <property type="match status" value="1"/>
</dbReference>
<feature type="region of interest" description="Disordered" evidence="11">
    <location>
        <begin position="1"/>
        <end position="88"/>
    </location>
</feature>
<dbReference type="FunFam" id="3.10.450.50:FF:000013">
    <property type="entry name" value="mRNA export factor mex67"/>
    <property type="match status" value="1"/>
</dbReference>
<evidence type="ECO:0000259" key="12">
    <source>
        <dbReference type="PROSITE" id="PS50177"/>
    </source>
</evidence>
<keyword evidence="7" id="KW-0509">mRNA transport</keyword>
<dbReference type="Gene3D" id="1.10.8.10">
    <property type="entry name" value="DNA helicase RuvA subunit, C-terminal domain"/>
    <property type="match status" value="1"/>
</dbReference>
<keyword evidence="3" id="KW-0813">Transport</keyword>
<dbReference type="SUPFAM" id="SSF54427">
    <property type="entry name" value="NTF2-like"/>
    <property type="match status" value="1"/>
</dbReference>
<dbReference type="InterPro" id="IPR032675">
    <property type="entry name" value="LRR_dom_sf"/>
</dbReference>
<reference evidence="14 15" key="1">
    <citation type="submission" date="2018-05" db="EMBL/GenBank/DDBJ databases">
        <title>Genome sequencing and assembly of the regulated plant pathogen Lachnellula willkommii and related sister species for the development of diagnostic species identification markers.</title>
        <authorList>
            <person name="Giroux E."/>
            <person name="Bilodeau G."/>
        </authorList>
    </citation>
    <scope>NUCLEOTIDE SEQUENCE [LARGE SCALE GENOMIC DNA]</scope>
    <source>
        <strain evidence="14 15">CBS 172.35</strain>
    </source>
</reference>
<evidence type="ECO:0000313" key="15">
    <source>
        <dbReference type="Proteomes" id="UP000315522"/>
    </source>
</evidence>
<keyword evidence="4" id="KW-0963">Cytoplasm</keyword>
<gene>
    <name evidence="14" type="primary">mex67</name>
    <name evidence="14" type="ORF">LAWI1_G006094</name>
</gene>
<dbReference type="InterPro" id="IPR018222">
    <property type="entry name" value="Nuclear_transport_factor_2_euk"/>
</dbReference>
<dbReference type="InterPro" id="IPR001611">
    <property type="entry name" value="Leu-rich_rpt"/>
</dbReference>
<comment type="function">
    <text evidence="9">Involved in the export of mRNA from the nucleus to the cytoplasm.</text>
</comment>
<evidence type="ECO:0000256" key="6">
    <source>
        <dbReference type="ARBA" id="ARBA00022737"/>
    </source>
</evidence>